<comment type="caution">
    <text evidence="1">The sequence shown here is derived from an EMBL/GenBank/DDBJ whole genome shotgun (WGS) entry which is preliminary data.</text>
</comment>
<gene>
    <name evidence="1" type="ORF">GO816_09855</name>
</gene>
<sequence>MHNHDGLGTTMPPDKDVLLIYFDQKGEGELAEDFFNEHDARGWKTPTGGKIFNWKVCASEWIYNHHQDVKRRFRQSPFYSESF</sequence>
<dbReference type="Proteomes" id="UP000434850">
    <property type="component" value="Unassembled WGS sequence"/>
</dbReference>
<dbReference type="EMBL" id="WQLA01000003">
    <property type="protein sequence ID" value="MVN91426.1"/>
    <property type="molecule type" value="Genomic_DNA"/>
</dbReference>
<name>A0A6I4ICV4_9SPHI</name>
<evidence type="ECO:0000313" key="2">
    <source>
        <dbReference type="Proteomes" id="UP000434850"/>
    </source>
</evidence>
<dbReference type="OrthoDB" id="1442826at2"/>
<dbReference type="AlphaFoldDB" id="A0A6I4ICV4"/>
<protein>
    <submittedName>
        <fullName evidence="1">Uncharacterized protein</fullName>
    </submittedName>
</protein>
<proteinExistence type="predicted"/>
<dbReference type="RefSeq" id="WP_157541641.1">
    <property type="nucleotide sequence ID" value="NZ_WQLA01000003.1"/>
</dbReference>
<reference evidence="1 2" key="1">
    <citation type="submission" date="2019-12" db="EMBL/GenBank/DDBJ databases">
        <title>Mucilaginibacter sp. HME9299 genome sequencing and assembly.</title>
        <authorList>
            <person name="Kang H."/>
            <person name="Kim H."/>
            <person name="Joh K."/>
        </authorList>
    </citation>
    <scope>NUCLEOTIDE SEQUENCE [LARGE SCALE GENOMIC DNA]</scope>
    <source>
        <strain evidence="1 2">HME9299</strain>
    </source>
</reference>
<keyword evidence="2" id="KW-1185">Reference proteome</keyword>
<evidence type="ECO:0000313" key="1">
    <source>
        <dbReference type="EMBL" id="MVN91426.1"/>
    </source>
</evidence>
<organism evidence="1 2">
    <name type="scientific">Mucilaginibacter aquatilis</name>
    <dbReference type="NCBI Taxonomy" id="1517760"/>
    <lineage>
        <taxon>Bacteria</taxon>
        <taxon>Pseudomonadati</taxon>
        <taxon>Bacteroidota</taxon>
        <taxon>Sphingobacteriia</taxon>
        <taxon>Sphingobacteriales</taxon>
        <taxon>Sphingobacteriaceae</taxon>
        <taxon>Mucilaginibacter</taxon>
    </lineage>
</organism>
<accession>A0A6I4ICV4</accession>